<keyword evidence="2" id="KW-1185">Reference proteome</keyword>
<proteinExistence type="predicted"/>
<dbReference type="EMBL" id="ML743551">
    <property type="protein sequence ID" value="KAE8143756.1"/>
    <property type="molecule type" value="Genomic_DNA"/>
</dbReference>
<accession>A0A5N6TBT0</accession>
<evidence type="ECO:0000313" key="1">
    <source>
        <dbReference type="EMBL" id="KAE8143756.1"/>
    </source>
</evidence>
<dbReference type="AlphaFoldDB" id="A0A5N6TBT0"/>
<gene>
    <name evidence="1" type="ORF">BDV38DRAFT_2645</name>
</gene>
<dbReference type="GeneID" id="43640495"/>
<reference evidence="1 2" key="1">
    <citation type="submission" date="2019-04" db="EMBL/GenBank/DDBJ databases">
        <title>Friends and foes A comparative genomics study of 23 Aspergillus species from section Flavi.</title>
        <authorList>
            <consortium name="DOE Joint Genome Institute"/>
            <person name="Kjaerbolling I."/>
            <person name="Vesth T."/>
            <person name="Frisvad J.C."/>
            <person name="Nybo J.L."/>
            <person name="Theobald S."/>
            <person name="Kildgaard S."/>
            <person name="Isbrandt T."/>
            <person name="Kuo A."/>
            <person name="Sato A."/>
            <person name="Lyhne E.K."/>
            <person name="Kogle M.E."/>
            <person name="Wiebenga A."/>
            <person name="Kun R.S."/>
            <person name="Lubbers R.J."/>
            <person name="Makela M.R."/>
            <person name="Barry K."/>
            <person name="Chovatia M."/>
            <person name="Clum A."/>
            <person name="Daum C."/>
            <person name="Haridas S."/>
            <person name="He G."/>
            <person name="LaButti K."/>
            <person name="Lipzen A."/>
            <person name="Mondo S."/>
            <person name="Riley R."/>
            <person name="Salamov A."/>
            <person name="Simmons B.A."/>
            <person name="Magnuson J.K."/>
            <person name="Henrissat B."/>
            <person name="Mortensen U.H."/>
            <person name="Larsen T.O."/>
            <person name="Devries R.P."/>
            <person name="Grigoriev I.V."/>
            <person name="Machida M."/>
            <person name="Baker S.E."/>
            <person name="Andersen M.R."/>
        </authorList>
    </citation>
    <scope>NUCLEOTIDE SEQUENCE [LARGE SCALE GENOMIC DNA]</scope>
    <source>
        <strain evidence="1 2">CBS 117625</strain>
    </source>
</reference>
<sequence length="195" mass="22718">MWCSSKKIFHKLRQLAYGEREEGINQGHVHETRLRIEEAKDTQKTQRMRLLRLSADFLPVSIRKLSHWPFFAYNFEPLKIIFFSHGFIVTKSGVTMAKGWSKRRDHRHLGETTRVEKQQHRTSFCTSTCSKCIWSNSPAPANTNVPSQITRIYKAWDMEAHKCDCATKWVMSRACGGACSKTSDKSWARYANRFK</sequence>
<evidence type="ECO:0000313" key="2">
    <source>
        <dbReference type="Proteomes" id="UP000325672"/>
    </source>
</evidence>
<dbReference type="Proteomes" id="UP000325672">
    <property type="component" value="Unassembled WGS sequence"/>
</dbReference>
<protein>
    <submittedName>
        <fullName evidence="1">Uncharacterized protein</fullName>
    </submittedName>
</protein>
<name>A0A5N6TBT0_ASPPS</name>
<organism evidence="1 2">
    <name type="scientific">Aspergillus pseudotamarii</name>
    <dbReference type="NCBI Taxonomy" id="132259"/>
    <lineage>
        <taxon>Eukaryota</taxon>
        <taxon>Fungi</taxon>
        <taxon>Dikarya</taxon>
        <taxon>Ascomycota</taxon>
        <taxon>Pezizomycotina</taxon>
        <taxon>Eurotiomycetes</taxon>
        <taxon>Eurotiomycetidae</taxon>
        <taxon>Eurotiales</taxon>
        <taxon>Aspergillaceae</taxon>
        <taxon>Aspergillus</taxon>
        <taxon>Aspergillus subgen. Circumdati</taxon>
    </lineage>
</organism>
<dbReference type="RefSeq" id="XP_031919819.1">
    <property type="nucleotide sequence ID" value="XM_032056285.1"/>
</dbReference>